<dbReference type="AlphaFoldDB" id="A0A9Q0S636"/>
<dbReference type="Proteomes" id="UP001151699">
    <property type="component" value="Chromosome A"/>
</dbReference>
<evidence type="ECO:0000256" key="8">
    <source>
        <dbReference type="SAM" id="Phobius"/>
    </source>
</evidence>
<feature type="transmembrane region" description="Helical" evidence="8">
    <location>
        <begin position="20"/>
        <end position="45"/>
    </location>
</feature>
<gene>
    <name evidence="10" type="primary">Tret1_31</name>
    <name evidence="10" type="ORF">Bhyg_01991</name>
</gene>
<feature type="transmembrane region" description="Helical" evidence="8">
    <location>
        <begin position="65"/>
        <end position="84"/>
    </location>
</feature>
<feature type="transmembrane region" description="Helical" evidence="8">
    <location>
        <begin position="96"/>
        <end position="112"/>
    </location>
</feature>
<dbReference type="PROSITE" id="PS00216">
    <property type="entry name" value="SUGAR_TRANSPORT_1"/>
    <property type="match status" value="1"/>
</dbReference>
<dbReference type="SUPFAM" id="SSF103473">
    <property type="entry name" value="MFS general substrate transporter"/>
    <property type="match status" value="1"/>
</dbReference>
<feature type="non-terminal residue" evidence="10">
    <location>
        <position position="1"/>
    </location>
</feature>
<dbReference type="PANTHER" id="PTHR48021">
    <property type="match status" value="1"/>
</dbReference>
<proteinExistence type="predicted"/>
<dbReference type="FunFam" id="1.20.1250.20:FF:000218">
    <property type="entry name" value="facilitated trehalose transporter Tret1"/>
    <property type="match status" value="1"/>
</dbReference>
<keyword evidence="3" id="KW-1003">Cell membrane</keyword>
<evidence type="ECO:0000256" key="5">
    <source>
        <dbReference type="ARBA" id="ARBA00022692"/>
    </source>
</evidence>
<dbReference type="PROSITE" id="PS50850">
    <property type="entry name" value="MFS"/>
    <property type="match status" value="1"/>
</dbReference>
<evidence type="ECO:0000256" key="1">
    <source>
        <dbReference type="ARBA" id="ARBA00004651"/>
    </source>
</evidence>
<protein>
    <submittedName>
        <fullName evidence="10">Facilitated trehalose transporter Tret1</fullName>
    </submittedName>
</protein>
<feature type="transmembrane region" description="Helical" evidence="8">
    <location>
        <begin position="152"/>
        <end position="173"/>
    </location>
</feature>
<feature type="transmembrane region" description="Helical" evidence="8">
    <location>
        <begin position="321"/>
        <end position="343"/>
    </location>
</feature>
<sequence length="397" mass="43374">MVVTPYTKFPAFNLVKYQCLSVASVNIATFCHGIICGWNAPAIWLMQTEDSPLESGKISLNDASWISGGQYIGYVIGIFLFAAVSKRFSLRTAMSLLVLPNLVAWILVICANEPFQVIIARIITGLSSGGITLLLPLFVAEIANKNIRGILGSLYPTFICLGILFALIVVLYVPYKLTSYIFMVPGLIYSCSVILLPETPQSLLMKNKTKEAEQSFRFYNFGNIQDGEMTFDVKSEFEELCSAVTKRLAAAGNSTVSLRSFFEDTSTIKGGNVCINAYALSIFNEVGTEVDATISAITISSLQLFGLLVSFPLIDCWGRRILLSISCLGSAIAMFSFATFAFLYKSDYELTSFNWIPITTIGVFMISSIAGLVSLPFVIVAELLPEKATSTTNSEIL</sequence>
<evidence type="ECO:0000256" key="2">
    <source>
        <dbReference type="ARBA" id="ARBA00022448"/>
    </source>
</evidence>
<keyword evidence="6 8" id="KW-1133">Transmembrane helix</keyword>
<dbReference type="GO" id="GO:0005886">
    <property type="term" value="C:plasma membrane"/>
    <property type="evidence" value="ECO:0007669"/>
    <property type="project" value="UniProtKB-SubCell"/>
</dbReference>
<feature type="transmembrane region" description="Helical" evidence="8">
    <location>
        <begin position="355"/>
        <end position="380"/>
    </location>
</feature>
<comment type="subcellular location">
    <subcellularLocation>
        <location evidence="1">Cell membrane</location>
        <topology evidence="1">Multi-pass membrane protein</topology>
    </subcellularLocation>
</comment>
<keyword evidence="4" id="KW-0762">Sugar transport</keyword>
<evidence type="ECO:0000256" key="3">
    <source>
        <dbReference type="ARBA" id="ARBA00022475"/>
    </source>
</evidence>
<feature type="domain" description="Major facilitator superfamily (MFS) profile" evidence="9">
    <location>
        <begin position="25"/>
        <end position="397"/>
    </location>
</feature>
<dbReference type="EMBL" id="WJQU01000001">
    <property type="protein sequence ID" value="KAJ6646777.1"/>
    <property type="molecule type" value="Genomic_DNA"/>
</dbReference>
<dbReference type="InterPro" id="IPR005828">
    <property type="entry name" value="MFS_sugar_transport-like"/>
</dbReference>
<feature type="transmembrane region" description="Helical" evidence="8">
    <location>
        <begin position="118"/>
        <end position="140"/>
    </location>
</feature>
<keyword evidence="7 8" id="KW-0472">Membrane</keyword>
<dbReference type="PANTHER" id="PTHR48021:SF33">
    <property type="entry name" value="AT22075P-RELATED"/>
    <property type="match status" value="1"/>
</dbReference>
<evidence type="ECO:0000256" key="7">
    <source>
        <dbReference type="ARBA" id="ARBA00023136"/>
    </source>
</evidence>
<evidence type="ECO:0000256" key="6">
    <source>
        <dbReference type="ARBA" id="ARBA00022989"/>
    </source>
</evidence>
<dbReference type="InterPro" id="IPR036259">
    <property type="entry name" value="MFS_trans_sf"/>
</dbReference>
<accession>A0A9Q0S636</accession>
<keyword evidence="5 8" id="KW-0812">Transmembrane</keyword>
<comment type="caution">
    <text evidence="10">The sequence shown here is derived from an EMBL/GenBank/DDBJ whole genome shotgun (WGS) entry which is preliminary data.</text>
</comment>
<keyword evidence="11" id="KW-1185">Reference proteome</keyword>
<dbReference type="InterPro" id="IPR050549">
    <property type="entry name" value="MFS_Trehalose_Transporter"/>
</dbReference>
<evidence type="ECO:0000256" key="4">
    <source>
        <dbReference type="ARBA" id="ARBA00022597"/>
    </source>
</evidence>
<evidence type="ECO:0000313" key="10">
    <source>
        <dbReference type="EMBL" id="KAJ6646777.1"/>
    </source>
</evidence>
<dbReference type="Gene3D" id="1.20.1250.20">
    <property type="entry name" value="MFS general substrate transporter like domains"/>
    <property type="match status" value="1"/>
</dbReference>
<evidence type="ECO:0000313" key="11">
    <source>
        <dbReference type="Proteomes" id="UP001151699"/>
    </source>
</evidence>
<dbReference type="Pfam" id="PF00083">
    <property type="entry name" value="Sugar_tr"/>
    <property type="match status" value="1"/>
</dbReference>
<organism evidence="10 11">
    <name type="scientific">Pseudolycoriella hygida</name>
    <dbReference type="NCBI Taxonomy" id="35572"/>
    <lineage>
        <taxon>Eukaryota</taxon>
        <taxon>Metazoa</taxon>
        <taxon>Ecdysozoa</taxon>
        <taxon>Arthropoda</taxon>
        <taxon>Hexapoda</taxon>
        <taxon>Insecta</taxon>
        <taxon>Pterygota</taxon>
        <taxon>Neoptera</taxon>
        <taxon>Endopterygota</taxon>
        <taxon>Diptera</taxon>
        <taxon>Nematocera</taxon>
        <taxon>Sciaroidea</taxon>
        <taxon>Sciaridae</taxon>
        <taxon>Pseudolycoriella</taxon>
    </lineage>
</organism>
<reference evidence="10" key="1">
    <citation type="submission" date="2022-07" db="EMBL/GenBank/DDBJ databases">
        <authorList>
            <person name="Trinca V."/>
            <person name="Uliana J.V.C."/>
            <person name="Torres T.T."/>
            <person name="Ward R.J."/>
            <person name="Monesi N."/>
        </authorList>
    </citation>
    <scope>NUCLEOTIDE SEQUENCE</scope>
    <source>
        <strain evidence="10">HSMRA1968</strain>
        <tissue evidence="10">Whole embryos</tissue>
    </source>
</reference>
<keyword evidence="2" id="KW-0813">Transport</keyword>
<dbReference type="InterPro" id="IPR005829">
    <property type="entry name" value="Sugar_transporter_CS"/>
</dbReference>
<name>A0A9Q0S636_9DIPT</name>
<dbReference type="PROSITE" id="PS00217">
    <property type="entry name" value="SUGAR_TRANSPORT_2"/>
    <property type="match status" value="1"/>
</dbReference>
<evidence type="ECO:0000259" key="9">
    <source>
        <dbReference type="PROSITE" id="PS50850"/>
    </source>
</evidence>
<dbReference type="GO" id="GO:0022857">
    <property type="term" value="F:transmembrane transporter activity"/>
    <property type="evidence" value="ECO:0007669"/>
    <property type="project" value="InterPro"/>
</dbReference>
<dbReference type="OrthoDB" id="8120565at2759"/>
<dbReference type="InterPro" id="IPR020846">
    <property type="entry name" value="MFS_dom"/>
</dbReference>